<dbReference type="EMBL" id="JBBHLI010000002">
    <property type="protein sequence ID" value="MEK9500423.1"/>
    <property type="molecule type" value="Genomic_DNA"/>
</dbReference>
<name>A0ABU9E8G8_9BACT</name>
<sequence>MQPLIVMDEGGVILDTLAIYPHMPVPIPFGRSWGRHPLHRYLRPTMASDGARVLWIDDRHQDRQFVVMSGTSTSALQELFAVPYSPVPLAGRARERVLDDYGTRLSSDASGPAAAQQYREAVQALEPHLGDHFPPVRNMVAGRDGSVWLLREERDDDVDLWEVYQYDGTLLMEVRVDFGRYLPSYLAPRIDIHEATLDEIWASTRSALDEVTLHRFSVVSNCESG</sequence>
<evidence type="ECO:0000313" key="1">
    <source>
        <dbReference type="EMBL" id="MEK9500423.1"/>
    </source>
</evidence>
<organism evidence="1 2">
    <name type="scientific">Gaopeijia maritima</name>
    <dbReference type="NCBI Taxonomy" id="3119007"/>
    <lineage>
        <taxon>Bacteria</taxon>
        <taxon>Pseudomonadati</taxon>
        <taxon>Gemmatimonadota</taxon>
        <taxon>Longimicrobiia</taxon>
        <taxon>Gaopeijiales</taxon>
        <taxon>Gaopeijiaceae</taxon>
        <taxon>Gaopeijia</taxon>
    </lineage>
</organism>
<comment type="caution">
    <text evidence="1">The sequence shown here is derived from an EMBL/GenBank/DDBJ whole genome shotgun (WGS) entry which is preliminary data.</text>
</comment>
<protein>
    <submittedName>
        <fullName evidence="1">Uncharacterized protein</fullName>
    </submittedName>
</protein>
<evidence type="ECO:0000313" key="2">
    <source>
        <dbReference type="Proteomes" id="UP001484239"/>
    </source>
</evidence>
<dbReference type="Proteomes" id="UP001484239">
    <property type="component" value="Unassembled WGS sequence"/>
</dbReference>
<gene>
    <name evidence="1" type="ORF">WI372_05500</name>
</gene>
<dbReference type="RefSeq" id="WP_405274935.1">
    <property type="nucleotide sequence ID" value="NZ_CP144380.1"/>
</dbReference>
<proteinExistence type="predicted"/>
<accession>A0ABU9E8G8</accession>
<keyword evidence="2" id="KW-1185">Reference proteome</keyword>
<reference evidence="1 2" key="1">
    <citation type="submission" date="2024-02" db="EMBL/GenBank/DDBJ databases">
        <title>A novel Gemmatimonadota bacterium.</title>
        <authorList>
            <person name="Du Z.-J."/>
            <person name="Ye Y.-Q."/>
        </authorList>
    </citation>
    <scope>NUCLEOTIDE SEQUENCE [LARGE SCALE GENOMIC DNA]</scope>
    <source>
        <strain evidence="1 2">DH-20</strain>
    </source>
</reference>